<dbReference type="RefSeq" id="WP_123040423.1">
    <property type="nucleotide sequence ID" value="NZ_CP033433.1"/>
</dbReference>
<keyword evidence="2" id="KW-1185">Reference proteome</keyword>
<proteinExistence type="predicted"/>
<protein>
    <submittedName>
        <fullName evidence="1">Uncharacterized protein</fullName>
    </submittedName>
</protein>
<evidence type="ECO:0000313" key="1">
    <source>
        <dbReference type="EMBL" id="AYQ72363.1"/>
    </source>
</evidence>
<dbReference type="KEGG" id="coh:EAV92_07125"/>
<organism evidence="1 2">
    <name type="scientific">Cohnella candidum</name>
    <dbReference type="NCBI Taxonomy" id="2674991"/>
    <lineage>
        <taxon>Bacteria</taxon>
        <taxon>Bacillati</taxon>
        <taxon>Bacillota</taxon>
        <taxon>Bacilli</taxon>
        <taxon>Bacillales</taxon>
        <taxon>Paenibacillaceae</taxon>
        <taxon>Cohnella</taxon>
    </lineage>
</organism>
<reference evidence="1 2" key="1">
    <citation type="submission" date="2018-10" db="EMBL/GenBank/DDBJ databases">
        <title>Genome Sequence of Cohnella sp.</title>
        <authorList>
            <person name="Srinivasan S."/>
            <person name="Kim M.K."/>
        </authorList>
    </citation>
    <scope>NUCLEOTIDE SEQUENCE [LARGE SCALE GENOMIC DNA]</scope>
    <source>
        <strain evidence="1 2">18JY8-7</strain>
    </source>
</reference>
<evidence type="ECO:0000313" key="2">
    <source>
        <dbReference type="Proteomes" id="UP000269097"/>
    </source>
</evidence>
<dbReference type="AlphaFoldDB" id="A0A3G3JVT8"/>
<dbReference type="Proteomes" id="UP000269097">
    <property type="component" value="Chromosome"/>
</dbReference>
<name>A0A3G3JVT8_9BACL</name>
<sequence length="148" mass="17130">MEQTLVEQTIALSDWCEESLKSTVSILELTSGADDPLAVLFRTVLEEQKKSLENLIPALRQPDVQLSDIKNDASIVYRDHEVAHAKLRAWVRMLEWNRDPRLEQSKKAEKLSYEIKSDLEKAAIQLELRFGFEEVKYVVPALYNPEMR</sequence>
<accession>A0A3G3JVT8</accession>
<gene>
    <name evidence="1" type="ORF">EAV92_07125</name>
</gene>
<dbReference type="EMBL" id="CP033433">
    <property type="protein sequence ID" value="AYQ72363.1"/>
    <property type="molecule type" value="Genomic_DNA"/>
</dbReference>